<evidence type="ECO:0000256" key="1">
    <source>
        <dbReference type="SAM" id="MobiDB-lite"/>
    </source>
</evidence>
<organism evidence="3 4">
    <name type="scientific">Clitoria ternatea</name>
    <name type="common">Butterfly pea</name>
    <dbReference type="NCBI Taxonomy" id="43366"/>
    <lineage>
        <taxon>Eukaryota</taxon>
        <taxon>Viridiplantae</taxon>
        <taxon>Streptophyta</taxon>
        <taxon>Embryophyta</taxon>
        <taxon>Tracheophyta</taxon>
        <taxon>Spermatophyta</taxon>
        <taxon>Magnoliopsida</taxon>
        <taxon>eudicotyledons</taxon>
        <taxon>Gunneridae</taxon>
        <taxon>Pentapetalae</taxon>
        <taxon>rosids</taxon>
        <taxon>fabids</taxon>
        <taxon>Fabales</taxon>
        <taxon>Fabaceae</taxon>
        <taxon>Papilionoideae</taxon>
        <taxon>50 kb inversion clade</taxon>
        <taxon>NPAAA clade</taxon>
        <taxon>indigoferoid/millettioid clade</taxon>
        <taxon>Phaseoleae</taxon>
        <taxon>Clitoria</taxon>
    </lineage>
</organism>
<dbReference type="PANTHER" id="PTHR46619">
    <property type="entry name" value="RNA RECOGNITION MOTIF XS DOMAIN PROTEIN-RELATED"/>
    <property type="match status" value="1"/>
</dbReference>
<dbReference type="EMBL" id="JAYKXN010000006">
    <property type="protein sequence ID" value="KAK7279549.1"/>
    <property type="molecule type" value="Genomic_DNA"/>
</dbReference>
<name>A0AAN9II56_CLITE</name>
<feature type="region of interest" description="Disordered" evidence="1">
    <location>
        <begin position="1"/>
        <end position="130"/>
    </location>
</feature>
<feature type="compositionally biased region" description="Basic and acidic residues" evidence="1">
    <location>
        <begin position="1"/>
        <end position="12"/>
    </location>
</feature>
<evidence type="ECO:0000313" key="4">
    <source>
        <dbReference type="Proteomes" id="UP001359559"/>
    </source>
</evidence>
<accession>A0AAN9II56</accession>
<gene>
    <name evidence="3" type="ORF">RJT34_24602</name>
</gene>
<feature type="domain" description="XS" evidence="2">
    <location>
        <begin position="834"/>
        <end position="961"/>
    </location>
</feature>
<dbReference type="Gene3D" id="3.30.70.2890">
    <property type="entry name" value="XS domain"/>
    <property type="match status" value="1"/>
</dbReference>
<proteinExistence type="predicted"/>
<reference evidence="3 4" key="1">
    <citation type="submission" date="2024-01" db="EMBL/GenBank/DDBJ databases">
        <title>The genomes of 5 underutilized Papilionoideae crops provide insights into root nodulation and disease resistance.</title>
        <authorList>
            <person name="Yuan L."/>
        </authorList>
    </citation>
    <scope>NUCLEOTIDE SEQUENCE [LARGE SCALE GENOMIC DNA]</scope>
    <source>
        <strain evidence="3">LY-2023</strain>
        <tissue evidence="3">Leaf</tissue>
    </source>
</reference>
<dbReference type="AlphaFoldDB" id="A0AAN9II56"/>
<evidence type="ECO:0000259" key="2">
    <source>
        <dbReference type="Pfam" id="PF03468"/>
    </source>
</evidence>
<comment type="caution">
    <text evidence="3">The sequence shown here is derived from an EMBL/GenBank/DDBJ whole genome shotgun (WGS) entry which is preliminary data.</text>
</comment>
<dbReference type="GO" id="GO:0031047">
    <property type="term" value="P:regulatory ncRNA-mediated gene silencing"/>
    <property type="evidence" value="ECO:0007669"/>
    <property type="project" value="InterPro"/>
</dbReference>
<feature type="compositionally biased region" description="Basic and acidic residues" evidence="1">
    <location>
        <begin position="25"/>
        <end position="47"/>
    </location>
</feature>
<dbReference type="InterPro" id="IPR038588">
    <property type="entry name" value="XS_domain_sf"/>
</dbReference>
<keyword evidence="4" id="KW-1185">Reference proteome</keyword>
<evidence type="ECO:0000313" key="3">
    <source>
        <dbReference type="EMBL" id="KAK7279549.1"/>
    </source>
</evidence>
<dbReference type="InterPro" id="IPR005380">
    <property type="entry name" value="XS_domain"/>
</dbReference>
<dbReference type="Pfam" id="PF03468">
    <property type="entry name" value="XS"/>
    <property type="match status" value="1"/>
</dbReference>
<dbReference type="Proteomes" id="UP001359559">
    <property type="component" value="Unassembled WGS sequence"/>
</dbReference>
<protein>
    <recommendedName>
        <fullName evidence="2">XS domain-containing protein</fullName>
    </recommendedName>
</protein>
<sequence length="993" mass="114534">MQYNRRREEEHAAVSPTSSKLRASHRLEAGPDPFRRTRRDGSDRSPVEQRNASPMKVEGIRRVGGGNKGIADGFEGRDYDWHLGSGRRSGRVRSRSPSTEKLRKRSHFDDGVDRNCSPSPPPPHTGSRARYEMSKTVHYGVDDENLDAKRVYVSKEKDLMESRLGGGGQGVVDQKFVIRENEAGSSYRYRPVSDMGVSATARYEEADGHLPPTSRGVPMGRFEHERLQHHREPPPPIDKVPITESHCGAEKTVLHGRDVSYSAVSPSYTKDFAGTSRMRDYGGSSIEMSRSDYVCSHGDGICLPSCYDLPRSSGKFVEPAGFSGHGQRTLVDNARGPEIGSRSMMCPHQRCEFSPTRTEHVDYLNPKLQVRAAQDEHLYQYDDLPRRIAPHGRLDYEQSVREYDNREYSRPYISHPDLDRTFKGEDSYGNQRRGIIRDHPALQKSKYFDYHDVRRAPMPSMQGDTYMRSGYNHHEIGKRMPQDYEVSYMAPEADRVSILRTEYECRRDGDPGLHQERFQSPSLSKHNSETYRQIVKVQDMRQDLGIHDHSDRLVKRKYSSNDETDVHDSRTINPSKWDATEEFQDLYESGEWVDDEDMDMSYSLGNVGFNHKMYRKYKNEYHELDNEEDFQSEEWILPQDSMGHGQRHSFRFQKYSNQNIKHHSKSSSSNWYKPQHFYKRNAIQKHPRVWKKYHGYDENKRTTNDESSEDWINAAESEPTEGSEEFNQMLHENFLMYSKKLNLNLSVQRRYQNQGKAGSLYCIVCGRSSSKEFMDTQRLVTHAFMSHKAGMRAKHLGLHKAICVLMGWDTVVPQDTVTWVPQVLPHTEALAQKEDLILWPPIVIIHNISMYDDNPQNWKVVSMETIEAFLRGKGFVRGRIKLCLGKPADQSIILVKFLGTFVGLGDAERLHKYLSDNNRGRAECERVKSEGIKSCNMRETDQGHKVENILYGYVGIAEDLDKLDFNSKKWSMVKSRKEIDDLDNAPVKTEERR</sequence>
<dbReference type="PANTHER" id="PTHR46619:SF4">
    <property type="entry name" value="XS DOMAIN-CONTAINING PROTEIN-RELATED"/>
    <property type="match status" value="1"/>
</dbReference>